<evidence type="ECO:0000256" key="2">
    <source>
        <dbReference type="ARBA" id="ARBA00022574"/>
    </source>
</evidence>
<feature type="compositionally biased region" description="Polar residues" evidence="6">
    <location>
        <begin position="383"/>
        <end position="393"/>
    </location>
</feature>
<gene>
    <name evidence="7" type="ORF">BaRGS_00028559</name>
</gene>
<evidence type="ECO:0000313" key="8">
    <source>
        <dbReference type="Proteomes" id="UP001519460"/>
    </source>
</evidence>
<dbReference type="Pfam" id="PF15390">
    <property type="entry name" value="WDCP"/>
    <property type="match status" value="2"/>
</dbReference>
<evidence type="ECO:0000256" key="4">
    <source>
        <dbReference type="ARBA" id="ARBA00023054"/>
    </source>
</evidence>
<feature type="region of interest" description="Disordered" evidence="6">
    <location>
        <begin position="436"/>
        <end position="585"/>
    </location>
</feature>
<feature type="compositionally biased region" description="Polar residues" evidence="6">
    <location>
        <begin position="469"/>
        <end position="482"/>
    </location>
</feature>
<sequence length="741" mass="80931">FVQSVHWSFSVDHDTCYMAAVHQQNVTVWRVSGAVPRLAFKQVRKINVQPIPQGCLWNPVSDVLCLLSRQQCSFYFRHVQNRGSFAFPALENEKIMCGCWSPDGKRLVICVGSALLIYTWSDLEANISDFVTAAWRIPGVSGSITAVVPASANSLVCASDLPLDALCRNKDVDTFLMPGAGGSHTDGNDILRPQAHASVRDRLLNLQPNPTAQVKDTAMLSLVKLPAGLQDPSVMASTIVPGLLSPDLLHFQVESQCVVVGSNAQNELQVFALLDNHLLPSGHLTLAKEQRPKGICGLHTSQVSSAYGVLVLVGTSEPTDPTFPTANNLSPFSLSLKFFATRQERARQFANGHASSHKSHTQSSSVLVKSESLREQKSKSISDSRLQTRQSSYKGERPDHRLRSPDRGHDTSPDPQIKMTLSRIDSVDAVPQLVEEVHSSSSGRLVQELNGSPGRGSDTVLLETERTDFSQSAPQFGNSKLSQKFEMGQREQRRSNVKQDSPRTSVLSKETSHTTNGNTAEAKVRHSHVSNGHSTVQKDHVHSSGKSLTADRGHGAPFDGVSVRQKETTVSPQLPRPVGDRVGRVNTDDAGSVCSSFNSSDSNYEVLERQIQQQRDHIDALQKRLDELSVMVEDSACVFPVHYQKMSEPEVISIQCVVGGARVSRRFLLDNGRLQLEPLKQAFGLLTVELILDGEPLVLGANIDGYIPMRFSSGSVLQVTGIPVTYSPQLPRAAHKDGSKC</sequence>
<keyword evidence="3" id="KW-0677">Repeat</keyword>
<evidence type="ECO:0000256" key="6">
    <source>
        <dbReference type="SAM" id="MobiDB-lite"/>
    </source>
</evidence>
<evidence type="ECO:0000256" key="5">
    <source>
        <dbReference type="SAM" id="Coils"/>
    </source>
</evidence>
<dbReference type="AlphaFoldDB" id="A0ABD0JZG4"/>
<feature type="compositionally biased region" description="Polar residues" evidence="6">
    <location>
        <begin position="498"/>
        <end position="519"/>
    </location>
</feature>
<dbReference type="PANTHER" id="PTHR14897">
    <property type="entry name" value="WD REPEAT AND COILED-COIL-CONTAINING PROTEIN"/>
    <property type="match status" value="1"/>
</dbReference>
<protein>
    <recommendedName>
        <fullName evidence="1">WD repeat and coiled-coil-containing protein</fullName>
    </recommendedName>
</protein>
<evidence type="ECO:0000313" key="7">
    <source>
        <dbReference type="EMBL" id="KAK7480174.1"/>
    </source>
</evidence>
<feature type="compositionally biased region" description="Basic and acidic residues" evidence="6">
    <location>
        <begin position="394"/>
        <end position="412"/>
    </location>
</feature>
<evidence type="ECO:0000256" key="3">
    <source>
        <dbReference type="ARBA" id="ARBA00022737"/>
    </source>
</evidence>
<dbReference type="InterPro" id="IPR028041">
    <property type="entry name" value="WDCP"/>
</dbReference>
<feature type="region of interest" description="Disordered" evidence="6">
    <location>
        <begin position="348"/>
        <end position="417"/>
    </location>
</feature>
<comment type="caution">
    <text evidence="7">The sequence shown here is derived from an EMBL/GenBank/DDBJ whole genome shotgun (WGS) entry which is preliminary data.</text>
</comment>
<keyword evidence="8" id="KW-1185">Reference proteome</keyword>
<feature type="compositionally biased region" description="Basic and acidic residues" evidence="6">
    <location>
        <begin position="371"/>
        <end position="382"/>
    </location>
</feature>
<keyword evidence="2" id="KW-0853">WD repeat</keyword>
<feature type="non-terminal residue" evidence="7">
    <location>
        <position position="1"/>
    </location>
</feature>
<feature type="coiled-coil region" evidence="5">
    <location>
        <begin position="604"/>
        <end position="631"/>
    </location>
</feature>
<reference evidence="7 8" key="1">
    <citation type="journal article" date="2023" name="Sci. Data">
        <title>Genome assembly of the Korean intertidal mud-creeper Batillaria attramentaria.</title>
        <authorList>
            <person name="Patra A.K."/>
            <person name="Ho P.T."/>
            <person name="Jun S."/>
            <person name="Lee S.J."/>
            <person name="Kim Y."/>
            <person name="Won Y.J."/>
        </authorList>
    </citation>
    <scope>NUCLEOTIDE SEQUENCE [LARGE SCALE GENOMIC DNA]</scope>
    <source>
        <strain evidence="7">Wonlab-2016</strain>
    </source>
</reference>
<dbReference type="EMBL" id="JACVVK020000286">
    <property type="protein sequence ID" value="KAK7480174.1"/>
    <property type="molecule type" value="Genomic_DNA"/>
</dbReference>
<keyword evidence="4 5" id="KW-0175">Coiled coil</keyword>
<proteinExistence type="predicted"/>
<accession>A0ABD0JZG4</accession>
<dbReference type="SUPFAM" id="SSF101908">
    <property type="entry name" value="Putative isomerase YbhE"/>
    <property type="match status" value="1"/>
</dbReference>
<organism evidence="7 8">
    <name type="scientific">Batillaria attramentaria</name>
    <dbReference type="NCBI Taxonomy" id="370345"/>
    <lineage>
        <taxon>Eukaryota</taxon>
        <taxon>Metazoa</taxon>
        <taxon>Spiralia</taxon>
        <taxon>Lophotrochozoa</taxon>
        <taxon>Mollusca</taxon>
        <taxon>Gastropoda</taxon>
        <taxon>Caenogastropoda</taxon>
        <taxon>Sorbeoconcha</taxon>
        <taxon>Cerithioidea</taxon>
        <taxon>Batillariidae</taxon>
        <taxon>Batillaria</taxon>
    </lineage>
</organism>
<dbReference type="Proteomes" id="UP001519460">
    <property type="component" value="Unassembled WGS sequence"/>
</dbReference>
<evidence type="ECO:0000256" key="1">
    <source>
        <dbReference type="ARBA" id="ARBA00015683"/>
    </source>
</evidence>
<name>A0ABD0JZG4_9CAEN</name>
<dbReference type="PANTHER" id="PTHR14897:SF5">
    <property type="entry name" value="WD REPEAT AND COILED-COIL-CONTAINING PROTEIN"/>
    <property type="match status" value="1"/>
</dbReference>